<keyword evidence="3" id="KW-1185">Reference proteome</keyword>
<feature type="region of interest" description="Disordered" evidence="1">
    <location>
        <begin position="1"/>
        <end position="23"/>
    </location>
</feature>
<evidence type="ECO:0000313" key="3">
    <source>
        <dbReference type="Proteomes" id="UP001154282"/>
    </source>
</evidence>
<evidence type="ECO:0000313" key="2">
    <source>
        <dbReference type="EMBL" id="CAI0376862.1"/>
    </source>
</evidence>
<organism evidence="2 3">
    <name type="scientific">Linum tenue</name>
    <dbReference type="NCBI Taxonomy" id="586396"/>
    <lineage>
        <taxon>Eukaryota</taxon>
        <taxon>Viridiplantae</taxon>
        <taxon>Streptophyta</taxon>
        <taxon>Embryophyta</taxon>
        <taxon>Tracheophyta</taxon>
        <taxon>Spermatophyta</taxon>
        <taxon>Magnoliopsida</taxon>
        <taxon>eudicotyledons</taxon>
        <taxon>Gunneridae</taxon>
        <taxon>Pentapetalae</taxon>
        <taxon>rosids</taxon>
        <taxon>fabids</taxon>
        <taxon>Malpighiales</taxon>
        <taxon>Linaceae</taxon>
        <taxon>Linum</taxon>
    </lineage>
</organism>
<dbReference type="Proteomes" id="UP001154282">
    <property type="component" value="Unassembled WGS sequence"/>
</dbReference>
<proteinExistence type="predicted"/>
<accession>A0AAV0GV37</accession>
<evidence type="ECO:0000256" key="1">
    <source>
        <dbReference type="SAM" id="MobiDB-lite"/>
    </source>
</evidence>
<protein>
    <submittedName>
        <fullName evidence="2">Uncharacterized protein</fullName>
    </submittedName>
</protein>
<dbReference type="EMBL" id="CAMGYJ010000002">
    <property type="protein sequence ID" value="CAI0376862.1"/>
    <property type="molecule type" value="Genomic_DNA"/>
</dbReference>
<gene>
    <name evidence="2" type="ORF">LITE_LOCUS1203</name>
</gene>
<dbReference type="AlphaFoldDB" id="A0AAV0GV37"/>
<sequence length="81" mass="8398">MVSGDEDADGESRVGVCGEERDRFGGDPSGDVLGATVATGIECKLCSVRLMLLLVGTNFETLLTGFPNSSLKSLFTGQNVG</sequence>
<comment type="caution">
    <text evidence="2">The sequence shown here is derived from an EMBL/GenBank/DDBJ whole genome shotgun (WGS) entry which is preliminary data.</text>
</comment>
<name>A0AAV0GV37_9ROSI</name>
<reference evidence="2" key="1">
    <citation type="submission" date="2022-08" db="EMBL/GenBank/DDBJ databases">
        <authorList>
            <person name="Gutierrez-Valencia J."/>
        </authorList>
    </citation>
    <scope>NUCLEOTIDE SEQUENCE</scope>
</reference>